<dbReference type="STRING" id="1631249.BQ8794_50063"/>
<dbReference type="Proteomes" id="UP000188388">
    <property type="component" value="Unassembled WGS sequence"/>
</dbReference>
<name>A0A1R3VDQ9_9HYPH</name>
<gene>
    <name evidence="1" type="ORF">BQ8794_50063</name>
</gene>
<organism evidence="1 2">
    <name type="scientific">Mesorhizobium prunaredense</name>
    <dbReference type="NCBI Taxonomy" id="1631249"/>
    <lineage>
        <taxon>Bacteria</taxon>
        <taxon>Pseudomonadati</taxon>
        <taxon>Pseudomonadota</taxon>
        <taxon>Alphaproteobacteria</taxon>
        <taxon>Hyphomicrobiales</taxon>
        <taxon>Phyllobacteriaceae</taxon>
        <taxon>Mesorhizobium</taxon>
    </lineage>
</organism>
<sequence>MLSLDVADHAPDRGAPAHLALDGWGDTAFLAAGEDPELVASGALWPR</sequence>
<reference evidence="2" key="1">
    <citation type="submission" date="2017-01" db="EMBL/GenBank/DDBJ databases">
        <authorList>
            <person name="Brunel B."/>
        </authorList>
    </citation>
    <scope>NUCLEOTIDE SEQUENCE [LARGE SCALE GENOMIC DNA]</scope>
</reference>
<keyword evidence="2" id="KW-1185">Reference proteome</keyword>
<proteinExistence type="predicted"/>
<dbReference type="EMBL" id="FTPD01000045">
    <property type="protein sequence ID" value="SIT57961.1"/>
    <property type="molecule type" value="Genomic_DNA"/>
</dbReference>
<dbReference type="AlphaFoldDB" id="A0A1R3VDQ9"/>
<evidence type="ECO:0000313" key="1">
    <source>
        <dbReference type="EMBL" id="SIT57961.1"/>
    </source>
</evidence>
<accession>A0A1R3VDQ9</accession>
<protein>
    <submittedName>
        <fullName evidence="1">Uncharacterized protein</fullName>
    </submittedName>
</protein>
<evidence type="ECO:0000313" key="2">
    <source>
        <dbReference type="Proteomes" id="UP000188388"/>
    </source>
</evidence>